<dbReference type="InterPro" id="IPR016066">
    <property type="entry name" value="A-D-PHexomutase_CS"/>
</dbReference>
<evidence type="ECO:0000256" key="10">
    <source>
        <dbReference type="ARBA" id="ARBA00022842"/>
    </source>
</evidence>
<evidence type="ECO:0000256" key="12">
    <source>
        <dbReference type="SAM" id="MobiDB-lite"/>
    </source>
</evidence>
<keyword evidence="10" id="KW-0460">Magnesium</keyword>
<comment type="catalytic activity">
    <reaction evidence="1">
        <text>alpha-D-glucose 1-phosphate = alpha-D-glucose 6-phosphate</text>
        <dbReference type="Rhea" id="RHEA:23536"/>
        <dbReference type="ChEBI" id="CHEBI:58225"/>
        <dbReference type="ChEBI" id="CHEBI:58601"/>
        <dbReference type="EC" id="5.4.2.2"/>
    </reaction>
</comment>
<sequence length="1262" mass="140122">MSLSSAVVSTEPFPGQKPGTSGLRKPVPTFKTEKYTENFVQCILNSMEDKLSGSTLVVGGDGRYYGHEAVEKIIRICAGNQVRKLLVALDGIMSTPAVSHVIRKRKADGGILLTASHNPGGPDGDFGIKFNVSNGGPAPEGVTDAIYKLTLSIKEYKHVPDLSCDFSKIATTEYVVDGNPFTVEVVDTVSDYLEYMKEIFDFAPIKTMLQGDGNKPAVPVLLNGLNGVTGPYLEAIFCQELGAPAASVVNSKPLPDFGGLHPDPNLTYAASLVEAMKQGPFQFGAAFDGDGDRNMILGEKAFFVTPSDSLAVIADNAECIPYFAKHGLKGFARSMPTAGAVDRVAKASGKEMFEVPTGWKFFGNLMDAGRLSLCGEESFGTGSDHIREKDGIWAALAWLQILAASGKTVEQLLTAHWQKYGRNFFTRYDYENCEAAPCDQMMKELELAMTSPGFVGKEFSAGGKSFKVSQADNFSYTDPIDGSVSQRQGLKIVFTDGSRIVLRLSGTGSSGATVRLYLDSFEDDPAKQILSAQDMLKPLVDIALEISKLPAYTGRSVPTSVALLSVGGAAAFYSLPSQEQRKVRILLEGFGRFFRSMKIGMQISLDYAISLRGFDESSKEYAEEMKKIHLRSAESLAAGCMQNGGVYIKLGQGLVCMNHILPPEYINTLQVLQDKVLPRREEELHQLFEEDFGKPVEEVFREFDTKPIAAASLAQVYKAKTWDDKEVAVKVQYIDLQDRFYGDVRTVELLLDLIGFMHPNFAFKWDLKETLAQELDFINEAKNGERCAKDLSKFPFIYVPKVKWNLTSRRVLTTEFINGMKISDSDALKKAGLSLEDIDKKLVNAFSEQIFHTGFVHADPHPGNILVRKSKQGDAELVLLDHGLYERLPNRVRHNLCNLWKSIILQDHGGMREYTKNLGVDEQDYRLLSMFLAQRFVPDFGGSDFRKSNEMFGCEGPLNYKEIYEKMSPDEKKAFLAKYERVRVRVSMMLRAMPSEVLLVVSSILLNKNGDWHTLAEILTQRPIVKDGTTKMSVRLTAADLQYMQEQAAQHFDRVMAVIRGIPRPMLLVIRNINTIRAITKDHGNLVDRYLLMGRVAARCSAGANHGIFSSLSRNVSEYRFEFWLRLSLQREFREILRVSVCVCVEQRRMGLKCYLVYAENGTGHEKGVVFVGSNDVMMQCRWARTNQSSIVCGSGGGFGGRLGEPDAVFPALRAHIQGLAKLDTWIRTRSESASRWDGNQAGWNAVRWLISCRVFPAAVVQ</sequence>
<dbReference type="NCBIfam" id="NF005737">
    <property type="entry name" value="PRK07564.1-1"/>
    <property type="match status" value="1"/>
</dbReference>
<name>A0A7R9BPS1_9CRUS</name>
<dbReference type="InterPro" id="IPR005845">
    <property type="entry name" value="A-D-PHexomutase_a/b/a-II"/>
</dbReference>
<feature type="region of interest" description="Disordered" evidence="12">
    <location>
        <begin position="1"/>
        <end position="26"/>
    </location>
</feature>
<dbReference type="EMBL" id="OA883260">
    <property type="protein sequence ID" value="CAD7278404.1"/>
    <property type="molecule type" value="Genomic_DNA"/>
</dbReference>
<dbReference type="PRINTS" id="PR00509">
    <property type="entry name" value="PGMPMM"/>
</dbReference>
<comment type="cofactor">
    <cofactor evidence="2">
        <name>Mg(2+)</name>
        <dbReference type="ChEBI" id="CHEBI:18420"/>
    </cofactor>
</comment>
<dbReference type="CDD" id="cd13969">
    <property type="entry name" value="ADCK1-like"/>
    <property type="match status" value="1"/>
</dbReference>
<comment type="similarity">
    <text evidence="4">Belongs to the protein kinase superfamily. ADCK protein kinase family.</text>
</comment>
<dbReference type="InterPro" id="IPR045307">
    <property type="entry name" value="ADCK1_dom"/>
</dbReference>
<protein>
    <recommendedName>
        <fullName evidence="6">phosphoglucomutase (alpha-D-glucose-1,6-bisphosphate-dependent)</fullName>
        <ecNumber evidence="6">5.4.2.2</ecNumber>
    </recommendedName>
</protein>
<dbReference type="EC" id="5.4.2.2" evidence="6"/>
<dbReference type="OrthoDB" id="2291at2759"/>
<evidence type="ECO:0000313" key="14">
    <source>
        <dbReference type="EMBL" id="CAD7278404.1"/>
    </source>
</evidence>
<dbReference type="PROSITE" id="PS00710">
    <property type="entry name" value="PGM_PMM"/>
    <property type="match status" value="1"/>
</dbReference>
<dbReference type="InterPro" id="IPR016055">
    <property type="entry name" value="A-D-PHexomutase_a/b/a-I/II/III"/>
</dbReference>
<dbReference type="InterPro" id="IPR005846">
    <property type="entry name" value="A-D-PHexomutase_a/b/a-III"/>
</dbReference>
<dbReference type="GO" id="GO:0000287">
    <property type="term" value="F:magnesium ion binding"/>
    <property type="evidence" value="ECO:0007669"/>
    <property type="project" value="InterPro"/>
</dbReference>
<evidence type="ECO:0000256" key="4">
    <source>
        <dbReference type="ARBA" id="ARBA00009670"/>
    </source>
</evidence>
<gene>
    <name evidence="14" type="ORF">NMOB1V02_LOCUS6110</name>
</gene>
<dbReference type="GO" id="GO:0005975">
    <property type="term" value="P:carbohydrate metabolic process"/>
    <property type="evidence" value="ECO:0007669"/>
    <property type="project" value="InterPro"/>
</dbReference>
<dbReference type="InterPro" id="IPR045244">
    <property type="entry name" value="PGM"/>
</dbReference>
<dbReference type="InterPro" id="IPR005841">
    <property type="entry name" value="Alpha-D-phosphohexomutase_SF"/>
</dbReference>
<evidence type="ECO:0000256" key="9">
    <source>
        <dbReference type="ARBA" id="ARBA00022723"/>
    </source>
</evidence>
<evidence type="ECO:0000256" key="7">
    <source>
        <dbReference type="ARBA" id="ARBA00022490"/>
    </source>
</evidence>
<dbReference type="Proteomes" id="UP000678499">
    <property type="component" value="Unassembled WGS sequence"/>
</dbReference>
<dbReference type="SUPFAM" id="SSF56112">
    <property type="entry name" value="Protein kinase-like (PK-like)"/>
    <property type="match status" value="1"/>
</dbReference>
<dbReference type="SUPFAM" id="SSF55957">
    <property type="entry name" value="Phosphoglucomutase, C-terminal domain"/>
    <property type="match status" value="1"/>
</dbReference>
<evidence type="ECO:0000256" key="3">
    <source>
        <dbReference type="ARBA" id="ARBA00004496"/>
    </source>
</evidence>
<dbReference type="AlphaFoldDB" id="A0A7R9BPS1"/>
<dbReference type="Gene3D" id="3.30.310.50">
    <property type="entry name" value="Alpha-D-phosphohexomutase, C-terminal domain"/>
    <property type="match status" value="1"/>
</dbReference>
<dbReference type="FunFam" id="3.40.120.10:FF:000004">
    <property type="entry name" value="Phosphoglucomutase 5"/>
    <property type="match status" value="1"/>
</dbReference>
<dbReference type="FunFam" id="3.40.120.10:FF:000005">
    <property type="entry name" value="Phosphoglucomutase 5"/>
    <property type="match status" value="1"/>
</dbReference>
<dbReference type="PANTHER" id="PTHR22573:SF2">
    <property type="entry name" value="PHOSPHOGLUCOMUTASE"/>
    <property type="match status" value="1"/>
</dbReference>
<dbReference type="GO" id="GO:0005524">
    <property type="term" value="F:ATP binding"/>
    <property type="evidence" value="ECO:0007669"/>
    <property type="project" value="InterPro"/>
</dbReference>
<dbReference type="Pfam" id="PF03109">
    <property type="entry name" value="ABC1"/>
    <property type="match status" value="1"/>
</dbReference>
<dbReference type="InterPro" id="IPR005844">
    <property type="entry name" value="A-D-PHexomutase_a/b/a-I"/>
</dbReference>
<dbReference type="InterPro" id="IPR011009">
    <property type="entry name" value="Kinase-like_dom_sf"/>
</dbReference>
<comment type="subcellular location">
    <subcellularLocation>
        <location evidence="3">Cytoplasm</location>
    </subcellularLocation>
</comment>
<evidence type="ECO:0000256" key="5">
    <source>
        <dbReference type="ARBA" id="ARBA00010231"/>
    </source>
</evidence>
<keyword evidence="8" id="KW-0597">Phosphoprotein</keyword>
<dbReference type="EMBL" id="CAJPEX010001223">
    <property type="protein sequence ID" value="CAG0918556.1"/>
    <property type="molecule type" value="Genomic_DNA"/>
</dbReference>
<evidence type="ECO:0000313" key="15">
    <source>
        <dbReference type="Proteomes" id="UP000678499"/>
    </source>
</evidence>
<evidence type="ECO:0000256" key="6">
    <source>
        <dbReference type="ARBA" id="ARBA00012728"/>
    </source>
</evidence>
<dbReference type="Gene3D" id="3.40.120.10">
    <property type="entry name" value="Alpha-D-Glucose-1,6-Bisphosphate, subunit A, domain 3"/>
    <property type="match status" value="3"/>
</dbReference>
<dbReference type="FunFam" id="3.30.310.50:FF:000002">
    <property type="entry name" value="Phosphoglucomutase 5"/>
    <property type="match status" value="1"/>
</dbReference>
<dbReference type="GO" id="GO:0004672">
    <property type="term" value="F:protein kinase activity"/>
    <property type="evidence" value="ECO:0007669"/>
    <property type="project" value="InterPro"/>
</dbReference>
<dbReference type="SUPFAM" id="SSF53738">
    <property type="entry name" value="Phosphoglucomutase, first 3 domains"/>
    <property type="match status" value="3"/>
</dbReference>
<dbReference type="FunFam" id="3.40.120.10:FF:000007">
    <property type="entry name" value="Phosphoglucomutase 5"/>
    <property type="match status" value="1"/>
</dbReference>
<evidence type="ECO:0000256" key="8">
    <source>
        <dbReference type="ARBA" id="ARBA00022553"/>
    </source>
</evidence>
<organism evidence="14">
    <name type="scientific">Notodromas monacha</name>
    <dbReference type="NCBI Taxonomy" id="399045"/>
    <lineage>
        <taxon>Eukaryota</taxon>
        <taxon>Metazoa</taxon>
        <taxon>Ecdysozoa</taxon>
        <taxon>Arthropoda</taxon>
        <taxon>Crustacea</taxon>
        <taxon>Oligostraca</taxon>
        <taxon>Ostracoda</taxon>
        <taxon>Podocopa</taxon>
        <taxon>Podocopida</taxon>
        <taxon>Cypridocopina</taxon>
        <taxon>Cypridoidea</taxon>
        <taxon>Cyprididae</taxon>
        <taxon>Notodromas</taxon>
    </lineage>
</organism>
<dbReference type="PANTHER" id="PTHR22573">
    <property type="entry name" value="PHOSPHOHEXOMUTASE FAMILY MEMBER"/>
    <property type="match status" value="1"/>
</dbReference>
<dbReference type="InterPro" id="IPR004147">
    <property type="entry name" value="ABC1_dom"/>
</dbReference>
<proteinExistence type="inferred from homology"/>
<reference evidence="14" key="1">
    <citation type="submission" date="2020-11" db="EMBL/GenBank/DDBJ databases">
        <authorList>
            <person name="Tran Van P."/>
        </authorList>
    </citation>
    <scope>NUCLEOTIDE SEQUENCE</scope>
</reference>
<dbReference type="Pfam" id="PF02878">
    <property type="entry name" value="PGM_PMM_I"/>
    <property type="match status" value="1"/>
</dbReference>
<keyword evidence="11" id="KW-0413">Isomerase</keyword>
<dbReference type="InterPro" id="IPR036900">
    <property type="entry name" value="A-D-PHexomutase_C_sf"/>
</dbReference>
<keyword evidence="15" id="KW-1185">Reference proteome</keyword>
<dbReference type="Pfam" id="PF02879">
    <property type="entry name" value="PGM_PMM_II"/>
    <property type="match status" value="1"/>
</dbReference>
<feature type="domain" description="Protein kinase" evidence="13">
    <location>
        <begin position="702"/>
        <end position="1025"/>
    </location>
</feature>
<comment type="similarity">
    <text evidence="5">Belongs to the phosphohexose mutase family.</text>
</comment>
<dbReference type="GO" id="GO:0004614">
    <property type="term" value="F:phosphoglucomutase activity"/>
    <property type="evidence" value="ECO:0007669"/>
    <property type="project" value="UniProtKB-EC"/>
</dbReference>
<accession>A0A7R9BPS1</accession>
<dbReference type="GO" id="GO:0005829">
    <property type="term" value="C:cytosol"/>
    <property type="evidence" value="ECO:0007669"/>
    <property type="project" value="TreeGrafter"/>
</dbReference>
<keyword evidence="9" id="KW-0479">Metal-binding</keyword>
<dbReference type="PROSITE" id="PS50011">
    <property type="entry name" value="PROTEIN_KINASE_DOM"/>
    <property type="match status" value="1"/>
</dbReference>
<evidence type="ECO:0000256" key="1">
    <source>
        <dbReference type="ARBA" id="ARBA00000443"/>
    </source>
</evidence>
<dbReference type="Pfam" id="PF24947">
    <property type="entry name" value="PGM1_C_vert_fung"/>
    <property type="match status" value="1"/>
</dbReference>
<dbReference type="CDD" id="cd03085">
    <property type="entry name" value="PGM1"/>
    <property type="match status" value="1"/>
</dbReference>
<keyword evidence="7" id="KW-0963">Cytoplasm</keyword>
<dbReference type="InterPro" id="IPR000719">
    <property type="entry name" value="Prot_kinase_dom"/>
</dbReference>
<dbReference type="Pfam" id="PF02880">
    <property type="entry name" value="PGM_PMM_III"/>
    <property type="match status" value="1"/>
</dbReference>
<evidence type="ECO:0000259" key="13">
    <source>
        <dbReference type="PROSITE" id="PS50011"/>
    </source>
</evidence>
<evidence type="ECO:0000256" key="2">
    <source>
        <dbReference type="ARBA" id="ARBA00001946"/>
    </source>
</evidence>
<evidence type="ECO:0000256" key="11">
    <source>
        <dbReference type="ARBA" id="ARBA00023235"/>
    </source>
</evidence>